<dbReference type="AlphaFoldDB" id="A0A2P8DJU6"/>
<dbReference type="EMBL" id="PYGA01000008">
    <property type="protein sequence ID" value="PSK97469.1"/>
    <property type="molecule type" value="Genomic_DNA"/>
</dbReference>
<dbReference type="PROSITE" id="PS51257">
    <property type="entry name" value="PROKAR_LIPOPROTEIN"/>
    <property type="match status" value="1"/>
</dbReference>
<feature type="chain" id="PRO_5039223948" evidence="2">
    <location>
        <begin position="31"/>
        <end position="222"/>
    </location>
</feature>
<accession>A0A2P8DJU6</accession>
<reference evidence="3 4" key="1">
    <citation type="submission" date="2018-03" db="EMBL/GenBank/DDBJ databases">
        <title>Genomic Encyclopedia of Archaeal and Bacterial Type Strains, Phase II (KMG-II): from individual species to whole genera.</title>
        <authorList>
            <person name="Goeker M."/>
        </authorList>
    </citation>
    <scope>NUCLEOTIDE SEQUENCE [LARGE SCALE GENOMIC DNA]</scope>
    <source>
        <strain evidence="3 4">DSM 45312</strain>
    </source>
</reference>
<sequence>MSGRPVRRRTTRFRWSAAAAFAVLALAATACGGEAATAPTPDSTYGGAVAAAEAPAPKGYRPAEIQGVKINVPDDWEAEEKDGRLCMRPPGEKGCGFGSVEVRPHAAKNDPAKWPRKGKAHEDKDGWAAAPDTCRSPGTMEKGDVGVAKAKLDTGGFTTHADGLKSHHAAWTVTCENDDVFEVRLWYLPQSDVAVYVQSVDSRFTKVYDAIAKSMDITAYKK</sequence>
<dbReference type="RefSeq" id="WP_106583346.1">
    <property type="nucleotide sequence ID" value="NZ_PYGA01000008.1"/>
</dbReference>
<name>A0A2P8DJU6_9ACTN</name>
<feature type="signal peptide" evidence="2">
    <location>
        <begin position="1"/>
        <end position="30"/>
    </location>
</feature>
<evidence type="ECO:0000256" key="1">
    <source>
        <dbReference type="SAM" id="MobiDB-lite"/>
    </source>
</evidence>
<protein>
    <submittedName>
        <fullName evidence="3">Uncharacterized protein</fullName>
    </submittedName>
</protein>
<evidence type="ECO:0000256" key="2">
    <source>
        <dbReference type="SAM" id="SignalP"/>
    </source>
</evidence>
<proteinExistence type="predicted"/>
<evidence type="ECO:0000313" key="3">
    <source>
        <dbReference type="EMBL" id="PSK97469.1"/>
    </source>
</evidence>
<keyword evidence="4" id="KW-1185">Reference proteome</keyword>
<organism evidence="3 4">
    <name type="scientific">Murinocardiopsis flavida</name>
    <dbReference type="NCBI Taxonomy" id="645275"/>
    <lineage>
        <taxon>Bacteria</taxon>
        <taxon>Bacillati</taxon>
        <taxon>Actinomycetota</taxon>
        <taxon>Actinomycetes</taxon>
        <taxon>Streptosporangiales</taxon>
        <taxon>Nocardiopsidaceae</taxon>
        <taxon>Murinocardiopsis</taxon>
    </lineage>
</organism>
<evidence type="ECO:0000313" key="4">
    <source>
        <dbReference type="Proteomes" id="UP000240542"/>
    </source>
</evidence>
<dbReference type="OrthoDB" id="4297345at2"/>
<gene>
    <name evidence="3" type="ORF">CLV63_108189</name>
</gene>
<comment type="caution">
    <text evidence="3">The sequence shown here is derived from an EMBL/GenBank/DDBJ whole genome shotgun (WGS) entry which is preliminary data.</text>
</comment>
<feature type="region of interest" description="Disordered" evidence="1">
    <location>
        <begin position="107"/>
        <end position="141"/>
    </location>
</feature>
<dbReference type="Proteomes" id="UP000240542">
    <property type="component" value="Unassembled WGS sequence"/>
</dbReference>
<keyword evidence="2" id="KW-0732">Signal</keyword>